<dbReference type="EMBL" id="JAFMPT010000004">
    <property type="protein sequence ID" value="MCC1483941.1"/>
    <property type="molecule type" value="Genomic_DNA"/>
</dbReference>
<dbReference type="PROSITE" id="PS51257">
    <property type="entry name" value="PROKAR_LIPOPROTEIN"/>
    <property type="match status" value="1"/>
</dbReference>
<accession>A0ABS8ELY7</accession>
<organism evidence="2 3">
    <name type="scientific">Winogradskyella immobilis</name>
    <dbReference type="NCBI Taxonomy" id="2816852"/>
    <lineage>
        <taxon>Bacteria</taxon>
        <taxon>Pseudomonadati</taxon>
        <taxon>Bacteroidota</taxon>
        <taxon>Flavobacteriia</taxon>
        <taxon>Flavobacteriales</taxon>
        <taxon>Flavobacteriaceae</taxon>
        <taxon>Winogradskyella</taxon>
    </lineage>
</organism>
<dbReference type="RefSeq" id="WP_227476383.1">
    <property type="nucleotide sequence ID" value="NZ_JAFMPT010000004.1"/>
</dbReference>
<feature type="chain" id="PRO_5047058604" description="Calx-beta domain-containing protein" evidence="1">
    <location>
        <begin position="23"/>
        <end position="266"/>
    </location>
</feature>
<evidence type="ECO:0000256" key="1">
    <source>
        <dbReference type="SAM" id="SignalP"/>
    </source>
</evidence>
<evidence type="ECO:0000313" key="3">
    <source>
        <dbReference type="Proteomes" id="UP000778797"/>
    </source>
</evidence>
<evidence type="ECO:0000313" key="2">
    <source>
        <dbReference type="EMBL" id="MCC1483941.1"/>
    </source>
</evidence>
<reference evidence="3" key="1">
    <citation type="submission" date="2021-03" db="EMBL/GenBank/DDBJ databases">
        <title>Genome of Cognatishimia sp. F0-27.</title>
        <authorList>
            <person name="Ping X."/>
        </authorList>
    </citation>
    <scope>NUCLEOTIDE SEQUENCE [LARGE SCALE GENOMIC DNA]</scope>
    <source>
        <strain evidence="3">E313</strain>
    </source>
</reference>
<dbReference type="Proteomes" id="UP000778797">
    <property type="component" value="Unassembled WGS sequence"/>
</dbReference>
<name>A0ABS8ELY7_9FLAO</name>
<feature type="signal peptide" evidence="1">
    <location>
        <begin position="1"/>
        <end position="22"/>
    </location>
</feature>
<proteinExistence type="predicted"/>
<keyword evidence="3" id="KW-1185">Reference proteome</keyword>
<reference evidence="3" key="2">
    <citation type="submission" date="2023-07" db="EMBL/GenBank/DDBJ databases">
        <title>Genome of Winogradskyella sp. E313.</title>
        <authorList>
            <person name="Zhou Y."/>
        </authorList>
    </citation>
    <scope>NUCLEOTIDE SEQUENCE [LARGE SCALE GENOMIC DNA]</scope>
    <source>
        <strain evidence="3">E313</strain>
    </source>
</reference>
<protein>
    <recommendedName>
        <fullName evidence="4">Calx-beta domain-containing protein</fullName>
    </recommendedName>
</protein>
<comment type="caution">
    <text evidence="2">The sequence shown here is derived from an EMBL/GenBank/DDBJ whole genome shotgun (WGS) entry which is preliminary data.</text>
</comment>
<gene>
    <name evidence="2" type="ORF">J1C55_05005</name>
</gene>
<evidence type="ECO:0008006" key="4">
    <source>
        <dbReference type="Google" id="ProtNLM"/>
    </source>
</evidence>
<sequence>MKKNIYKLFILCILSLSFTGCDEDLIVFDVDNGQTLVAFASASADLPIEINSTGSVSIPINSTTRSSSDRTIMISVDPSSTANPNAYSFNSQVVIPANEFTGTLVINGVDDMVETTPESLVLSLSGGDINGSNINISVFQVCPVPETFGVGNYMLTSTGNLLFGTDVLQPGSVFNVTASGLTRQFSSQDFAGFCAGTLNTFSLNLVCNEVLVPDTETTCNCADNNLFTNGSVNGTYDPNDDSVLTFSMIRNCGGSSVENTFTFTRQ</sequence>
<keyword evidence="1" id="KW-0732">Signal</keyword>